<organism evidence="2 3">
    <name type="scientific">Ceutorhynchus assimilis</name>
    <name type="common">cabbage seed weevil</name>
    <dbReference type="NCBI Taxonomy" id="467358"/>
    <lineage>
        <taxon>Eukaryota</taxon>
        <taxon>Metazoa</taxon>
        <taxon>Ecdysozoa</taxon>
        <taxon>Arthropoda</taxon>
        <taxon>Hexapoda</taxon>
        <taxon>Insecta</taxon>
        <taxon>Pterygota</taxon>
        <taxon>Neoptera</taxon>
        <taxon>Endopterygota</taxon>
        <taxon>Coleoptera</taxon>
        <taxon>Polyphaga</taxon>
        <taxon>Cucujiformia</taxon>
        <taxon>Curculionidae</taxon>
        <taxon>Ceutorhynchinae</taxon>
        <taxon>Ceutorhynchus</taxon>
    </lineage>
</organism>
<dbReference type="AlphaFoldDB" id="A0A9N9MKX7"/>
<sequence length="139" mass="15734">MRFLALILPMMAVLALESPDDINEQDKFLITCNNLSNDYESVGPGPAMQCASDFLDKYPVLDPLTNALDLEKASKYFMENASKPDRFDLFYECIKGFLNKNKNSKKDEGGPLQAQNSFFQISFCSIFTQGQEIYTTPFD</sequence>
<gene>
    <name evidence="2" type="ORF">CEUTPL_LOCUS4524</name>
</gene>
<proteinExistence type="predicted"/>
<reference evidence="2" key="1">
    <citation type="submission" date="2022-01" db="EMBL/GenBank/DDBJ databases">
        <authorList>
            <person name="King R."/>
        </authorList>
    </citation>
    <scope>NUCLEOTIDE SEQUENCE</scope>
</reference>
<keyword evidence="3" id="KW-1185">Reference proteome</keyword>
<accession>A0A9N9MKX7</accession>
<dbReference type="Proteomes" id="UP001152799">
    <property type="component" value="Chromosome 16"/>
</dbReference>
<keyword evidence="1" id="KW-0732">Signal</keyword>
<name>A0A9N9MKX7_9CUCU</name>
<protein>
    <submittedName>
        <fullName evidence="2">Uncharacterized protein</fullName>
    </submittedName>
</protein>
<feature type="signal peptide" evidence="1">
    <location>
        <begin position="1"/>
        <end position="15"/>
    </location>
</feature>
<evidence type="ECO:0000313" key="2">
    <source>
        <dbReference type="EMBL" id="CAG9763873.1"/>
    </source>
</evidence>
<feature type="chain" id="PRO_5040448000" evidence="1">
    <location>
        <begin position="16"/>
        <end position="139"/>
    </location>
</feature>
<dbReference type="EMBL" id="OU892292">
    <property type="protein sequence ID" value="CAG9763873.1"/>
    <property type="molecule type" value="Genomic_DNA"/>
</dbReference>
<evidence type="ECO:0000313" key="3">
    <source>
        <dbReference type="Proteomes" id="UP001152799"/>
    </source>
</evidence>
<evidence type="ECO:0000256" key="1">
    <source>
        <dbReference type="SAM" id="SignalP"/>
    </source>
</evidence>